<evidence type="ECO:0000256" key="2">
    <source>
        <dbReference type="ARBA" id="ARBA00022448"/>
    </source>
</evidence>
<reference evidence="5" key="1">
    <citation type="journal article" date="2019" name="Int. J. Syst. Evol. Microbiol.">
        <title>The Global Catalogue of Microorganisms (GCM) 10K type strain sequencing project: providing services to taxonomists for standard genome sequencing and annotation.</title>
        <authorList>
            <consortium name="The Broad Institute Genomics Platform"/>
            <consortium name="The Broad Institute Genome Sequencing Center for Infectious Disease"/>
            <person name="Wu L."/>
            <person name="Ma J."/>
        </authorList>
    </citation>
    <scope>NUCLEOTIDE SEQUENCE [LARGE SCALE GENOMIC DNA]</scope>
    <source>
        <strain evidence="5">JCM 19134</strain>
    </source>
</reference>
<accession>A0AAV3U4H4</accession>
<proteinExistence type="inferred from homology"/>
<dbReference type="RefSeq" id="WP_345423684.1">
    <property type="nucleotide sequence ID" value="NZ_AP031496.1"/>
</dbReference>
<keyword evidence="3" id="KW-0406">Ion transport</keyword>
<dbReference type="EMBL" id="BAABLX010000027">
    <property type="protein sequence ID" value="GAA4947581.1"/>
    <property type="molecule type" value="Genomic_DNA"/>
</dbReference>
<comment type="caution">
    <text evidence="4">The sequence shown here is derived from an EMBL/GenBank/DDBJ whole genome shotgun (WGS) entry which is preliminary data.</text>
</comment>
<name>A0AAV3U4H4_9ALTE</name>
<dbReference type="InterPro" id="IPR002699">
    <property type="entry name" value="V_ATPase_D"/>
</dbReference>
<dbReference type="Gene3D" id="1.10.287.3240">
    <property type="match status" value="1"/>
</dbReference>
<sequence>MARLLLSKHTLASERKKLMAYQRFLPALDLKRQQLRQAQKQCQIEYDALCRELEEVMATVKNQLPMLSALRFSISDLVSVGQVSVESRSQMGVILPHVVEYGATVIPRPPMVNAPWLGYLQQQLLTAIQLRVALKVKKQQLVLLRAAVVKTTQRVNLFDNVLIPRTSSNIKRIQVYLGDREREAVVAAKIAKRRRALPDPMP</sequence>
<dbReference type="Pfam" id="PF01813">
    <property type="entry name" value="ATP-synt_D"/>
    <property type="match status" value="1"/>
</dbReference>
<dbReference type="NCBIfam" id="TIGR00309">
    <property type="entry name" value="V_ATPase_subD"/>
    <property type="match status" value="1"/>
</dbReference>
<protein>
    <submittedName>
        <fullName evidence="4">V-type ATP synthase subunit D</fullName>
    </submittedName>
</protein>
<dbReference type="GO" id="GO:0046961">
    <property type="term" value="F:proton-transporting ATPase activity, rotational mechanism"/>
    <property type="evidence" value="ECO:0007669"/>
    <property type="project" value="InterPro"/>
</dbReference>
<evidence type="ECO:0000313" key="5">
    <source>
        <dbReference type="Proteomes" id="UP001409585"/>
    </source>
</evidence>
<dbReference type="AlphaFoldDB" id="A0AAV3U4H4"/>
<evidence type="ECO:0000313" key="4">
    <source>
        <dbReference type="EMBL" id="GAA4947581.1"/>
    </source>
</evidence>
<keyword evidence="2" id="KW-0813">Transport</keyword>
<keyword evidence="5" id="KW-1185">Reference proteome</keyword>
<evidence type="ECO:0000256" key="3">
    <source>
        <dbReference type="ARBA" id="ARBA00023065"/>
    </source>
</evidence>
<comment type="similarity">
    <text evidence="1">Belongs to the V-ATPase D subunit family.</text>
</comment>
<evidence type="ECO:0000256" key="1">
    <source>
        <dbReference type="ARBA" id="ARBA00005850"/>
    </source>
</evidence>
<organism evidence="4 5">
    <name type="scientific">Halioxenophilus aromaticivorans</name>
    <dbReference type="NCBI Taxonomy" id="1306992"/>
    <lineage>
        <taxon>Bacteria</taxon>
        <taxon>Pseudomonadati</taxon>
        <taxon>Pseudomonadota</taxon>
        <taxon>Gammaproteobacteria</taxon>
        <taxon>Alteromonadales</taxon>
        <taxon>Alteromonadaceae</taxon>
        <taxon>Halioxenophilus</taxon>
    </lineage>
</organism>
<gene>
    <name evidence="4" type="ORF">GCM10025791_29110</name>
</gene>
<dbReference type="PANTHER" id="PTHR11671">
    <property type="entry name" value="V-TYPE ATP SYNTHASE SUBUNIT D"/>
    <property type="match status" value="1"/>
</dbReference>
<dbReference type="Proteomes" id="UP001409585">
    <property type="component" value="Unassembled WGS sequence"/>
</dbReference>